<evidence type="ECO:0000256" key="1">
    <source>
        <dbReference type="SAM" id="Phobius"/>
    </source>
</evidence>
<dbReference type="RefSeq" id="WP_281806639.1">
    <property type="nucleotide sequence ID" value="NZ_BSEC01000005.1"/>
</dbReference>
<name>A0A9W6GYZ7_9HYPH</name>
<keyword evidence="1" id="KW-1133">Transmembrane helix</keyword>
<evidence type="ECO:0000313" key="3">
    <source>
        <dbReference type="Proteomes" id="UP001144323"/>
    </source>
</evidence>
<protein>
    <submittedName>
        <fullName evidence="2">Uncharacterized protein</fullName>
    </submittedName>
</protein>
<gene>
    <name evidence="2" type="ORF">LMG27198_46900</name>
</gene>
<accession>A0A9W6GYZ7</accession>
<proteinExistence type="predicted"/>
<keyword evidence="1" id="KW-0812">Transmembrane</keyword>
<sequence length="93" mass="10112">MTTLNDKGNLAATLVHVVHKYFIWVIVLSYGVAALLPKFGLWIRGLDLGLFLAPQGKFNLNLPPLMLAMLLFNAGLGVSLKVSHDGSRPQAKV</sequence>
<dbReference type="Proteomes" id="UP001144323">
    <property type="component" value="Unassembled WGS sequence"/>
</dbReference>
<comment type="caution">
    <text evidence="2">The sequence shown here is derived from an EMBL/GenBank/DDBJ whole genome shotgun (WGS) entry which is preliminary data.</text>
</comment>
<dbReference type="AlphaFoldDB" id="A0A9W6GYZ7"/>
<keyword evidence="1" id="KW-0472">Membrane</keyword>
<feature type="transmembrane region" description="Helical" evidence="1">
    <location>
        <begin position="21"/>
        <end position="43"/>
    </location>
</feature>
<reference evidence="2" key="1">
    <citation type="journal article" date="2023" name="Int. J. Syst. Evol. Microbiol.">
        <title>Methylocystis iwaonis sp. nov., a type II methane-oxidizing bacterium from surface soil of a rice paddy field in Japan, and emended description of the genus Methylocystis (ex Whittenbury et al. 1970) Bowman et al. 1993.</title>
        <authorList>
            <person name="Kaise H."/>
            <person name="Sawadogo J.B."/>
            <person name="Alam M.S."/>
            <person name="Ueno C."/>
            <person name="Dianou D."/>
            <person name="Shinjo R."/>
            <person name="Asakawa S."/>
        </authorList>
    </citation>
    <scope>NUCLEOTIDE SEQUENCE</scope>
    <source>
        <strain evidence="2">LMG27198</strain>
    </source>
</reference>
<organism evidence="2 3">
    <name type="scientific">Methylocystis echinoides</name>
    <dbReference type="NCBI Taxonomy" id="29468"/>
    <lineage>
        <taxon>Bacteria</taxon>
        <taxon>Pseudomonadati</taxon>
        <taxon>Pseudomonadota</taxon>
        <taxon>Alphaproteobacteria</taxon>
        <taxon>Hyphomicrobiales</taxon>
        <taxon>Methylocystaceae</taxon>
        <taxon>Methylocystis</taxon>
    </lineage>
</organism>
<evidence type="ECO:0000313" key="2">
    <source>
        <dbReference type="EMBL" id="GLI95698.1"/>
    </source>
</evidence>
<keyword evidence="3" id="KW-1185">Reference proteome</keyword>
<dbReference type="EMBL" id="BSEC01000005">
    <property type="protein sequence ID" value="GLI95698.1"/>
    <property type="molecule type" value="Genomic_DNA"/>
</dbReference>
<feature type="transmembrane region" description="Helical" evidence="1">
    <location>
        <begin position="63"/>
        <end position="82"/>
    </location>
</feature>